<feature type="transmembrane region" description="Helical" evidence="1">
    <location>
        <begin position="147"/>
        <end position="170"/>
    </location>
</feature>
<comment type="caution">
    <text evidence="2">The sequence shown here is derived from an EMBL/GenBank/DDBJ whole genome shotgun (WGS) entry which is preliminary data.</text>
</comment>
<dbReference type="AlphaFoldDB" id="A0A226DW66"/>
<feature type="transmembrane region" description="Helical" evidence="1">
    <location>
        <begin position="83"/>
        <end position="102"/>
    </location>
</feature>
<dbReference type="Proteomes" id="UP000198287">
    <property type="component" value="Unassembled WGS sequence"/>
</dbReference>
<evidence type="ECO:0000313" key="3">
    <source>
        <dbReference type="Proteomes" id="UP000198287"/>
    </source>
</evidence>
<sequence>MLSKKEKTLILTVQEIYTKNLQIWNPYIVQFTPDGELTHAQTSWQKVRMRCGMAACLLQASLCGVMVISVYTKATEILAWQQIVMHVAGYMLTFQYLILLLFSRNFTKFPFVFNNLVGLAESVCEEAQNCRVPFKWKEYRMFASANLLLTLTASYLFWIAVLGVTIIVGADPIFLIQKELFKVKYGFFEFTRIRVVTIILRIILVTMALDPFITTWPLAGIVLGIVMENLVNFILILLKNIVLDNWPRSSRYHVFETAVNGTTDTINFNLHVLRAGQIIVTEYDKRSHIV</sequence>
<protein>
    <submittedName>
        <fullName evidence="2">Uncharacterized protein</fullName>
    </submittedName>
</protein>
<name>A0A226DW66_FOLCA</name>
<feature type="transmembrane region" description="Helical" evidence="1">
    <location>
        <begin position="216"/>
        <end position="238"/>
    </location>
</feature>
<reference evidence="2 3" key="1">
    <citation type="submission" date="2015-12" db="EMBL/GenBank/DDBJ databases">
        <title>The genome of Folsomia candida.</title>
        <authorList>
            <person name="Faddeeva A."/>
            <person name="Derks M.F."/>
            <person name="Anvar Y."/>
            <person name="Smit S."/>
            <person name="Van Straalen N."/>
            <person name="Roelofs D."/>
        </authorList>
    </citation>
    <scope>NUCLEOTIDE SEQUENCE [LARGE SCALE GENOMIC DNA]</scope>
    <source>
        <strain evidence="2 3">VU population</strain>
        <tissue evidence="2">Whole body</tissue>
    </source>
</reference>
<keyword evidence="1" id="KW-0472">Membrane</keyword>
<feature type="transmembrane region" description="Helical" evidence="1">
    <location>
        <begin position="51"/>
        <end position="71"/>
    </location>
</feature>
<proteinExistence type="predicted"/>
<evidence type="ECO:0000313" key="2">
    <source>
        <dbReference type="EMBL" id="OXA49725.1"/>
    </source>
</evidence>
<keyword evidence="3" id="KW-1185">Reference proteome</keyword>
<accession>A0A226DW66</accession>
<organism evidence="2 3">
    <name type="scientific">Folsomia candida</name>
    <name type="common">Springtail</name>
    <dbReference type="NCBI Taxonomy" id="158441"/>
    <lineage>
        <taxon>Eukaryota</taxon>
        <taxon>Metazoa</taxon>
        <taxon>Ecdysozoa</taxon>
        <taxon>Arthropoda</taxon>
        <taxon>Hexapoda</taxon>
        <taxon>Collembola</taxon>
        <taxon>Entomobryomorpha</taxon>
        <taxon>Isotomoidea</taxon>
        <taxon>Isotomidae</taxon>
        <taxon>Proisotominae</taxon>
        <taxon>Folsomia</taxon>
    </lineage>
</organism>
<keyword evidence="1" id="KW-1133">Transmembrane helix</keyword>
<dbReference type="EMBL" id="LNIX01000010">
    <property type="protein sequence ID" value="OXA49725.1"/>
    <property type="molecule type" value="Genomic_DNA"/>
</dbReference>
<evidence type="ECO:0000256" key="1">
    <source>
        <dbReference type="SAM" id="Phobius"/>
    </source>
</evidence>
<gene>
    <name evidence="2" type="ORF">Fcan01_15435</name>
</gene>
<keyword evidence="1" id="KW-0812">Transmembrane</keyword>